<reference evidence="2 3" key="1">
    <citation type="submission" date="2024-01" db="EMBL/GenBank/DDBJ databases">
        <title>The genomes of 5 underutilized Papilionoideae crops provide insights into root nodulation and disease resistanc.</title>
        <authorList>
            <person name="Jiang F."/>
        </authorList>
    </citation>
    <scope>NUCLEOTIDE SEQUENCE [LARGE SCALE GENOMIC DNA]</scope>
    <source>
        <strain evidence="2">JINMINGXINNONG_FW02</strain>
        <tissue evidence="2">Leaves</tissue>
    </source>
</reference>
<evidence type="ECO:0000313" key="2">
    <source>
        <dbReference type="EMBL" id="KAK7352642.1"/>
    </source>
</evidence>
<evidence type="ECO:0000313" key="3">
    <source>
        <dbReference type="Proteomes" id="UP001374584"/>
    </source>
</evidence>
<protein>
    <recommendedName>
        <fullName evidence="4">Protein POLAR LOCALIZATION DURING ASYMMETRIC DIVISION AND REDISTRIBUTION</fullName>
    </recommendedName>
</protein>
<keyword evidence="3" id="KW-1185">Reference proteome</keyword>
<proteinExistence type="predicted"/>
<evidence type="ECO:0000256" key="1">
    <source>
        <dbReference type="SAM" id="MobiDB-lite"/>
    </source>
</evidence>
<gene>
    <name evidence="2" type="ORF">VNO80_18066</name>
</gene>
<accession>A0AAN9MIN1</accession>
<dbReference type="AlphaFoldDB" id="A0AAN9MIN1"/>
<sequence>MSAKQKHLFSKPPNLKFCPFAHSHSLHRRLRIADILLADQDHDGVDCMDAFRETPSKKCFSPRRLVASLLAPLRPAKGARLQQRRQNETGVLDAPPSPTNELKGRDDSTGQLNESDTSFKLGVGCGLLYLLAASKNELGKMVELRKEMEVLLQDVKGELQSKDAFLKPLKQNDALALSMTDIQEVSSSDSHISIHSQTQYVQPESKRNMVPNKFLEYNISEQGECAEEINDLQAEFENELLRLQLYLDGEAGFEDAKQEGVKVTVKDSSSKSSHSSSFGEIIMEPLGASYDVSFGVPPIELERRLHELLEARLEERITELESALECTTQKLMKKDIEATWWKDTARFLSQHVPETSRFTFPLDPEIVLKLSKFVG</sequence>
<dbReference type="InterPro" id="IPR040348">
    <property type="entry name" value="POLAR-like"/>
</dbReference>
<dbReference type="PANTHER" id="PTHR33476">
    <property type="entry name" value="EMB|CAB62613.1"/>
    <property type="match status" value="1"/>
</dbReference>
<dbReference type="EMBL" id="JAYMYR010000007">
    <property type="protein sequence ID" value="KAK7352642.1"/>
    <property type="molecule type" value="Genomic_DNA"/>
</dbReference>
<evidence type="ECO:0008006" key="4">
    <source>
        <dbReference type="Google" id="ProtNLM"/>
    </source>
</evidence>
<dbReference type="Proteomes" id="UP001374584">
    <property type="component" value="Unassembled WGS sequence"/>
</dbReference>
<dbReference type="GO" id="GO:0008356">
    <property type="term" value="P:asymmetric cell division"/>
    <property type="evidence" value="ECO:0007669"/>
    <property type="project" value="InterPro"/>
</dbReference>
<feature type="region of interest" description="Disordered" evidence="1">
    <location>
        <begin position="77"/>
        <end position="115"/>
    </location>
</feature>
<name>A0AAN9MIN1_PHACN</name>
<dbReference type="PANTHER" id="PTHR33476:SF22">
    <property type="entry name" value="PROTEIN POLAR LOCALIZATION DURING ASYMMETRIC DIVISION AND REDISTRIBUTION"/>
    <property type="match status" value="1"/>
</dbReference>
<organism evidence="2 3">
    <name type="scientific">Phaseolus coccineus</name>
    <name type="common">Scarlet runner bean</name>
    <name type="synonym">Phaseolus multiflorus</name>
    <dbReference type="NCBI Taxonomy" id="3886"/>
    <lineage>
        <taxon>Eukaryota</taxon>
        <taxon>Viridiplantae</taxon>
        <taxon>Streptophyta</taxon>
        <taxon>Embryophyta</taxon>
        <taxon>Tracheophyta</taxon>
        <taxon>Spermatophyta</taxon>
        <taxon>Magnoliopsida</taxon>
        <taxon>eudicotyledons</taxon>
        <taxon>Gunneridae</taxon>
        <taxon>Pentapetalae</taxon>
        <taxon>rosids</taxon>
        <taxon>fabids</taxon>
        <taxon>Fabales</taxon>
        <taxon>Fabaceae</taxon>
        <taxon>Papilionoideae</taxon>
        <taxon>50 kb inversion clade</taxon>
        <taxon>NPAAA clade</taxon>
        <taxon>indigoferoid/millettioid clade</taxon>
        <taxon>Phaseoleae</taxon>
        <taxon>Phaseolus</taxon>
    </lineage>
</organism>
<comment type="caution">
    <text evidence="2">The sequence shown here is derived from an EMBL/GenBank/DDBJ whole genome shotgun (WGS) entry which is preliminary data.</text>
</comment>